<feature type="domain" description="FecR protein" evidence="1">
    <location>
        <begin position="195"/>
        <end position="277"/>
    </location>
</feature>
<name>A0A174R038_9BACE</name>
<dbReference type="InterPro" id="IPR006860">
    <property type="entry name" value="FecR"/>
</dbReference>
<dbReference type="PANTHER" id="PTHR30273:SF2">
    <property type="entry name" value="PROTEIN FECR"/>
    <property type="match status" value="1"/>
</dbReference>
<dbReference type="Gene3D" id="3.55.50.30">
    <property type="match status" value="1"/>
</dbReference>
<dbReference type="AlphaFoldDB" id="A0A174R038"/>
<dbReference type="EMBL" id="CZAI01000007">
    <property type="protein sequence ID" value="CUP76515.1"/>
    <property type="molecule type" value="Genomic_DNA"/>
</dbReference>
<gene>
    <name evidence="3" type="ORF">ERS852494_03022</name>
</gene>
<feature type="domain" description="Protein FecR C-terminal" evidence="2">
    <location>
        <begin position="333"/>
        <end position="395"/>
    </location>
</feature>
<dbReference type="Pfam" id="PF16344">
    <property type="entry name" value="FecR_C"/>
    <property type="match status" value="1"/>
</dbReference>
<dbReference type="PANTHER" id="PTHR30273">
    <property type="entry name" value="PERIPLASMIC SIGNAL SENSOR AND SIGMA FACTOR ACTIVATOR FECR-RELATED"/>
    <property type="match status" value="1"/>
</dbReference>
<dbReference type="STRING" id="47678.ERS852494_03022"/>
<evidence type="ECO:0000313" key="3">
    <source>
        <dbReference type="EMBL" id="CUP76515.1"/>
    </source>
</evidence>
<reference evidence="3 4" key="1">
    <citation type="submission" date="2015-09" db="EMBL/GenBank/DDBJ databases">
        <authorList>
            <consortium name="Pathogen Informatics"/>
        </authorList>
    </citation>
    <scope>NUCLEOTIDE SEQUENCE [LARGE SCALE GENOMIC DNA]</scope>
    <source>
        <strain evidence="3 4">2789STDY5834880</strain>
    </source>
</reference>
<evidence type="ECO:0000259" key="2">
    <source>
        <dbReference type="Pfam" id="PF16344"/>
    </source>
</evidence>
<dbReference type="Gene3D" id="2.60.120.1440">
    <property type="match status" value="1"/>
</dbReference>
<dbReference type="Pfam" id="PF04773">
    <property type="entry name" value="FecR"/>
    <property type="match status" value="1"/>
</dbReference>
<dbReference type="Proteomes" id="UP000095657">
    <property type="component" value="Unassembled WGS sequence"/>
</dbReference>
<protein>
    <submittedName>
        <fullName evidence="3">Fe2+-dicitrate sensor, membrane component</fullName>
    </submittedName>
</protein>
<accession>A0A174R038</accession>
<proteinExistence type="predicted"/>
<dbReference type="GO" id="GO:0016989">
    <property type="term" value="F:sigma factor antagonist activity"/>
    <property type="evidence" value="ECO:0007669"/>
    <property type="project" value="TreeGrafter"/>
</dbReference>
<evidence type="ECO:0000259" key="1">
    <source>
        <dbReference type="Pfam" id="PF04773"/>
    </source>
</evidence>
<organism evidence="3 4">
    <name type="scientific">Bacteroides caccae</name>
    <dbReference type="NCBI Taxonomy" id="47678"/>
    <lineage>
        <taxon>Bacteria</taxon>
        <taxon>Pseudomonadati</taxon>
        <taxon>Bacteroidota</taxon>
        <taxon>Bacteroidia</taxon>
        <taxon>Bacteroidales</taxon>
        <taxon>Bacteroidaceae</taxon>
        <taxon>Bacteroides</taxon>
    </lineage>
</organism>
<evidence type="ECO:0000313" key="4">
    <source>
        <dbReference type="Proteomes" id="UP000095657"/>
    </source>
</evidence>
<dbReference type="InterPro" id="IPR012373">
    <property type="entry name" value="Ferrdict_sens_TM"/>
</dbReference>
<dbReference type="FunFam" id="2.60.120.1440:FF:000001">
    <property type="entry name" value="Putative anti-sigma factor"/>
    <property type="match status" value="1"/>
</dbReference>
<dbReference type="InterPro" id="IPR032508">
    <property type="entry name" value="FecR_C"/>
</dbReference>
<sequence>MITPFFHLDCFIYEPIEKMMESFKEKFKIAKVLASIFTHSSTLEENESYHKWINENPEHQKIADRILNQRTYEEHSLLIKSFSSQKAWEKIYPLLNGEKAPNLFLWKRSMRYAALILLLMIPASYPIYKWISEEPISEINPGTHGGEVTLSNGTTFKIPEGALPEGTSKMFIIDSKGINYQMPTNKPHIKEIKNTLQTLHGMECHITLSDGTKVHLNAESQLIYPVCFSNEQRIVQIKGEAYFDVAPDSEHPFIVQTPYTSIQVTGTTFNVRAYPDENIESTTLINGSIKIKSKNEDFELTPNQHFIFDKNSKRNTVTNVNTELYTSWESGSFIFKNIPLESVMSYLSKWYGFKYTFEDDAVKQVKIGAYLNRYANMNPIIDMIKELNLVDIKQREGVLHISYK</sequence>